<dbReference type="Pfam" id="PF02607">
    <property type="entry name" value="B12-binding_2"/>
    <property type="match status" value="1"/>
</dbReference>
<dbReference type="Proteomes" id="UP000317158">
    <property type="component" value="Unassembled WGS sequence"/>
</dbReference>
<evidence type="ECO:0000313" key="6">
    <source>
        <dbReference type="EMBL" id="RZN65548.1"/>
    </source>
</evidence>
<dbReference type="PANTHER" id="PTHR45833">
    <property type="entry name" value="METHIONINE SYNTHASE"/>
    <property type="match status" value="1"/>
</dbReference>
<dbReference type="FunFam" id="3.40.50.280:FF:000003">
    <property type="entry name" value="Dimethylamine methyltransferase corrinoid protein"/>
    <property type="match status" value="1"/>
</dbReference>
<dbReference type="PANTHER" id="PTHR45833:SF1">
    <property type="entry name" value="METHIONINE SYNTHASE"/>
    <property type="match status" value="1"/>
</dbReference>
<accession>A0A520KTZ5</accession>
<dbReference type="NCBIfam" id="TIGR02370">
    <property type="entry name" value="pyl_corrinoid"/>
    <property type="match status" value="1"/>
</dbReference>
<evidence type="ECO:0000259" key="4">
    <source>
        <dbReference type="PROSITE" id="PS51332"/>
    </source>
</evidence>
<dbReference type="InterPro" id="IPR003759">
    <property type="entry name" value="Cbl-bd_cap"/>
</dbReference>
<keyword evidence="2" id="KW-0479">Metal-binding</keyword>
<dbReference type="GO" id="GO:0050667">
    <property type="term" value="P:homocysteine metabolic process"/>
    <property type="evidence" value="ECO:0007669"/>
    <property type="project" value="TreeGrafter"/>
</dbReference>
<organism evidence="6 7">
    <name type="scientific">Methanoliparum thermophilum</name>
    <dbReference type="NCBI Taxonomy" id="2491083"/>
    <lineage>
        <taxon>Archaea</taxon>
        <taxon>Methanobacteriati</taxon>
        <taxon>Methanobacteriota</taxon>
        <taxon>Candidatus Methanoliparia</taxon>
        <taxon>Candidatus Methanoliparales</taxon>
        <taxon>Candidatus Methanoliparaceae</taxon>
        <taxon>Candidatus Methanoliparum</taxon>
    </lineage>
</organism>
<gene>
    <name evidence="6" type="ORF">EF806_01275</name>
</gene>
<dbReference type="GO" id="GO:0031419">
    <property type="term" value="F:cobalamin binding"/>
    <property type="evidence" value="ECO:0007669"/>
    <property type="project" value="InterPro"/>
</dbReference>
<dbReference type="GO" id="GO:0015948">
    <property type="term" value="P:methanogenesis"/>
    <property type="evidence" value="ECO:0007669"/>
    <property type="project" value="InterPro"/>
</dbReference>
<dbReference type="AlphaFoldDB" id="A0A520KTZ5"/>
<dbReference type="Gene3D" id="3.40.50.280">
    <property type="entry name" value="Cobalamin-binding domain"/>
    <property type="match status" value="1"/>
</dbReference>
<comment type="caution">
    <text evidence="6">The sequence shown here is derived from an EMBL/GenBank/DDBJ whole genome shotgun (WGS) entry which is preliminary data.</text>
</comment>
<feature type="domain" description="B12-binding N-terminal" evidence="5">
    <location>
        <begin position="1"/>
        <end position="91"/>
    </location>
</feature>
<reference evidence="6 7" key="1">
    <citation type="journal article" date="2019" name="Nat. Microbiol.">
        <title>Wide diversity of methane and short-chain alkane metabolisms in uncultured archaea.</title>
        <authorList>
            <person name="Borrel G."/>
            <person name="Adam P.S."/>
            <person name="McKay L.J."/>
            <person name="Chen L.X."/>
            <person name="Sierra-Garcia I.N."/>
            <person name="Sieber C.M."/>
            <person name="Letourneur Q."/>
            <person name="Ghozlane A."/>
            <person name="Andersen G.L."/>
            <person name="Li W.J."/>
            <person name="Hallam S.J."/>
            <person name="Muyzer G."/>
            <person name="de Oliveira V.M."/>
            <person name="Inskeep W.P."/>
            <person name="Banfield J.F."/>
            <person name="Gribaldo S."/>
        </authorList>
    </citation>
    <scope>NUCLEOTIDE SEQUENCE [LARGE SCALE GENOMIC DNA]</scope>
    <source>
        <strain evidence="6">NM1a</strain>
    </source>
</reference>
<evidence type="ECO:0000256" key="2">
    <source>
        <dbReference type="ARBA" id="ARBA00022723"/>
    </source>
</evidence>
<dbReference type="GO" id="GO:0005829">
    <property type="term" value="C:cytosol"/>
    <property type="evidence" value="ECO:0007669"/>
    <property type="project" value="TreeGrafter"/>
</dbReference>
<dbReference type="InterPro" id="IPR036594">
    <property type="entry name" value="Meth_synthase_dom"/>
</dbReference>
<dbReference type="InterPro" id="IPR050554">
    <property type="entry name" value="Met_Synthase/Corrinoid"/>
</dbReference>
<dbReference type="GO" id="GO:0050897">
    <property type="term" value="F:cobalt ion binding"/>
    <property type="evidence" value="ECO:0007669"/>
    <property type="project" value="InterPro"/>
</dbReference>
<keyword evidence="3" id="KW-0170">Cobalt</keyword>
<dbReference type="Pfam" id="PF02310">
    <property type="entry name" value="B12-binding"/>
    <property type="match status" value="1"/>
</dbReference>
<dbReference type="GO" id="GO:0008705">
    <property type="term" value="F:methionine synthase activity"/>
    <property type="evidence" value="ECO:0007669"/>
    <property type="project" value="TreeGrafter"/>
</dbReference>
<evidence type="ECO:0000256" key="3">
    <source>
        <dbReference type="ARBA" id="ARBA00023285"/>
    </source>
</evidence>
<dbReference type="SUPFAM" id="SSF52242">
    <property type="entry name" value="Cobalamin (vitamin B12)-binding domain"/>
    <property type="match status" value="1"/>
</dbReference>
<dbReference type="GO" id="GO:0046653">
    <property type="term" value="P:tetrahydrofolate metabolic process"/>
    <property type="evidence" value="ECO:0007669"/>
    <property type="project" value="TreeGrafter"/>
</dbReference>
<dbReference type="InterPro" id="IPR012741">
    <property type="entry name" value="Corrinoid_p"/>
</dbReference>
<feature type="domain" description="B12-binding" evidence="4">
    <location>
        <begin position="91"/>
        <end position="215"/>
    </location>
</feature>
<dbReference type="SUPFAM" id="SSF47644">
    <property type="entry name" value="Methionine synthase domain"/>
    <property type="match status" value="1"/>
</dbReference>
<dbReference type="PROSITE" id="PS51332">
    <property type="entry name" value="B12_BINDING"/>
    <property type="match status" value="1"/>
</dbReference>
<dbReference type="SMART" id="SM01018">
    <property type="entry name" value="B12-binding_2"/>
    <property type="match status" value="1"/>
</dbReference>
<dbReference type="EMBL" id="RXIF01000002">
    <property type="protein sequence ID" value="RZN65548.1"/>
    <property type="molecule type" value="Genomic_DNA"/>
</dbReference>
<comment type="similarity">
    <text evidence="1">Belongs to the methylamine corrinoid protein family.</text>
</comment>
<evidence type="ECO:0000259" key="5">
    <source>
        <dbReference type="PROSITE" id="PS51337"/>
    </source>
</evidence>
<evidence type="ECO:0000313" key="7">
    <source>
        <dbReference type="Proteomes" id="UP000317158"/>
    </source>
</evidence>
<sequence length="215" mass="23935">MIKENNILEELTRLIVDGDDEKIKEITKKALNTGIDPYIIIDALNKGMKIVSKRYEDRDIALPELILAGDAFQASMDIIKPKIKRKSEKKVGRLVIGTVQYDIHTLGHELVKTMMEVEGFECWDMGGDVPDEKFIEKVKEVNADILGLSALMTTSMPKQKDVIDALKKEGIRDRVKVIVGGAPVSQEWADKIGADGYGKDAIEATIVAKKLLKIE</sequence>
<dbReference type="Gene3D" id="1.10.1240.10">
    <property type="entry name" value="Methionine synthase domain"/>
    <property type="match status" value="1"/>
</dbReference>
<dbReference type="CDD" id="cd02070">
    <property type="entry name" value="corrinoid_protein_B12-BD"/>
    <property type="match status" value="1"/>
</dbReference>
<evidence type="ECO:0000256" key="1">
    <source>
        <dbReference type="ARBA" id="ARBA00010854"/>
    </source>
</evidence>
<proteinExistence type="inferred from homology"/>
<protein>
    <submittedName>
        <fullName evidence="6">Cobalamin-binding protein</fullName>
    </submittedName>
</protein>
<dbReference type="PROSITE" id="PS51337">
    <property type="entry name" value="B12_BINDING_NTER"/>
    <property type="match status" value="1"/>
</dbReference>
<dbReference type="InterPro" id="IPR006158">
    <property type="entry name" value="Cobalamin-bd"/>
</dbReference>
<dbReference type="InterPro" id="IPR036724">
    <property type="entry name" value="Cobalamin-bd_sf"/>
</dbReference>
<name>A0A520KTZ5_METT2</name>